<organism evidence="1 2">
    <name type="scientific">Pseudomonas juntendi</name>
    <dbReference type="NCBI Taxonomy" id="2666183"/>
    <lineage>
        <taxon>Bacteria</taxon>
        <taxon>Pseudomonadati</taxon>
        <taxon>Pseudomonadota</taxon>
        <taxon>Gammaproteobacteria</taxon>
        <taxon>Pseudomonadales</taxon>
        <taxon>Pseudomonadaceae</taxon>
        <taxon>Pseudomonas</taxon>
    </lineage>
</organism>
<evidence type="ECO:0000313" key="1">
    <source>
        <dbReference type="EMBL" id="MBA6098483.1"/>
    </source>
</evidence>
<dbReference type="EMBL" id="JACGCX010000009">
    <property type="protein sequence ID" value="MBA6098483.1"/>
    <property type="molecule type" value="Genomic_DNA"/>
</dbReference>
<sequence length="136" mass="14897">MDHLHVDLALPFSVSKRYEYWGASKFEAIQGAAGNPAHAAAGGSWGWALTPSRPGTDKLASCGNAVTLIARWMSMQVAAWVLDDVYAPELQRFLAKTTQDTRGFQANMFNGARQRANDDEVADLEENVLALEGWLN</sequence>
<name>A0A7W2KH91_9PSED</name>
<reference evidence="1 2" key="1">
    <citation type="submission" date="2020-07" db="EMBL/GenBank/DDBJ databases">
        <title>Diversity of carbapenemase encoding genes among Pseudomonas putida group clinical isolates in a tertiary Brazilian hospital.</title>
        <authorList>
            <person name="Alberto-Lei F."/>
            <person name="Nodari C.S."/>
            <person name="Streling A.P."/>
            <person name="Paulino J.T."/>
            <person name="Bessa-Neto F.O."/>
            <person name="Cayo R."/>
            <person name="Gales A.C."/>
        </authorList>
    </citation>
    <scope>NUCLEOTIDE SEQUENCE [LARGE SCALE GENOMIC DNA]</scope>
    <source>
        <strain evidence="1 2">12815</strain>
    </source>
</reference>
<dbReference type="AlphaFoldDB" id="A0A7W2KH91"/>
<accession>A0A7W2KH91</accession>
<evidence type="ECO:0000313" key="2">
    <source>
        <dbReference type="Proteomes" id="UP000545074"/>
    </source>
</evidence>
<proteinExistence type="predicted"/>
<dbReference type="Proteomes" id="UP000545074">
    <property type="component" value="Unassembled WGS sequence"/>
</dbReference>
<protein>
    <submittedName>
        <fullName evidence="1">Uncharacterized protein</fullName>
    </submittedName>
</protein>
<comment type="caution">
    <text evidence="1">The sequence shown here is derived from an EMBL/GenBank/DDBJ whole genome shotgun (WGS) entry which is preliminary data.</text>
</comment>
<gene>
    <name evidence="1" type="ORF">H4C80_15275</name>
</gene>